<dbReference type="AlphaFoldDB" id="A0A8H5FI14"/>
<feature type="compositionally biased region" description="Polar residues" evidence="1">
    <location>
        <begin position="298"/>
        <end position="314"/>
    </location>
</feature>
<feature type="compositionally biased region" description="Low complexity" evidence="1">
    <location>
        <begin position="78"/>
        <end position="95"/>
    </location>
</feature>
<proteinExistence type="predicted"/>
<feature type="compositionally biased region" description="Acidic residues" evidence="1">
    <location>
        <begin position="103"/>
        <end position="115"/>
    </location>
</feature>
<sequence>MVLFIMWRKSLFSLSFHVERYPGLPYWLPSTETHTYCSPSPNSNRMSIGHSPRKVTSLAQNKENNNAPLAGLIGSKETSSMVTSTRVSTPSRISPVGFSLGDGDSDDEADEDDGENGSSTRSSDDENSLLSIPALLLRAETVSSPPRSDSRELYGNLRSFFGAIPGLPLAVHSHEESDEDSEDEFEDEDESEDNLTEEVATSPAVKPKKQKWYDMENMIDYLLDTLKDWEARGSPSEPVDRNAPRLADWLFSNNFPHHPPTPEGLKILKRSYSDSSSLYDGEDDVLSEESADLDQEDSSGPSEPSLPDSPTSPFSPLGPFTIDSFESLFSPSFPSSSSSSFINTGPHGFETSRPAPPTTPDTVTIVSSRVINSGTDSTTNGSGGTDQTQTSDVNLVTSTAHWPNTNTIFLPTGIDNPFQRIVDEGRPLTDVRFYENWSVDNGSSSDHDELGLEGASESALCFGDEADVSLETDFEVLDYMEI</sequence>
<feature type="region of interest" description="Disordered" evidence="1">
    <location>
        <begin position="63"/>
        <end position="128"/>
    </location>
</feature>
<reference evidence="2 3" key="1">
    <citation type="journal article" date="2020" name="ISME J.">
        <title>Uncovering the hidden diversity of litter-decomposition mechanisms in mushroom-forming fungi.</title>
        <authorList>
            <person name="Floudas D."/>
            <person name="Bentzer J."/>
            <person name="Ahren D."/>
            <person name="Johansson T."/>
            <person name="Persson P."/>
            <person name="Tunlid A."/>
        </authorList>
    </citation>
    <scope>NUCLEOTIDE SEQUENCE [LARGE SCALE GENOMIC DNA]</scope>
    <source>
        <strain evidence="2 3">CBS 291.85</strain>
    </source>
</reference>
<comment type="caution">
    <text evidence="2">The sequence shown here is derived from an EMBL/GenBank/DDBJ whole genome shotgun (WGS) entry which is preliminary data.</text>
</comment>
<dbReference type="Proteomes" id="UP000559256">
    <property type="component" value="Unassembled WGS sequence"/>
</dbReference>
<dbReference type="EMBL" id="JAACJM010000214">
    <property type="protein sequence ID" value="KAF5337574.1"/>
    <property type="molecule type" value="Genomic_DNA"/>
</dbReference>
<keyword evidence="3" id="KW-1185">Reference proteome</keyword>
<organism evidence="2 3">
    <name type="scientific">Tetrapyrgos nigripes</name>
    <dbReference type="NCBI Taxonomy" id="182062"/>
    <lineage>
        <taxon>Eukaryota</taxon>
        <taxon>Fungi</taxon>
        <taxon>Dikarya</taxon>
        <taxon>Basidiomycota</taxon>
        <taxon>Agaricomycotina</taxon>
        <taxon>Agaricomycetes</taxon>
        <taxon>Agaricomycetidae</taxon>
        <taxon>Agaricales</taxon>
        <taxon>Marasmiineae</taxon>
        <taxon>Marasmiaceae</taxon>
        <taxon>Tetrapyrgos</taxon>
    </lineage>
</organism>
<feature type="region of interest" description="Disordered" evidence="1">
    <location>
        <begin position="336"/>
        <end position="360"/>
    </location>
</feature>
<evidence type="ECO:0000256" key="1">
    <source>
        <dbReference type="SAM" id="MobiDB-lite"/>
    </source>
</evidence>
<protein>
    <submittedName>
        <fullName evidence="2">Uncharacterized protein</fullName>
    </submittedName>
</protein>
<feature type="compositionally biased region" description="Acidic residues" evidence="1">
    <location>
        <begin position="176"/>
        <end position="196"/>
    </location>
</feature>
<name>A0A8H5FI14_9AGAR</name>
<feature type="region of interest" description="Disordered" evidence="1">
    <location>
        <begin position="172"/>
        <end position="208"/>
    </location>
</feature>
<evidence type="ECO:0000313" key="2">
    <source>
        <dbReference type="EMBL" id="KAF5337574.1"/>
    </source>
</evidence>
<feature type="region of interest" description="Disordered" evidence="1">
    <location>
        <begin position="277"/>
        <end position="317"/>
    </location>
</feature>
<gene>
    <name evidence="2" type="ORF">D9758_016828</name>
</gene>
<feature type="compositionally biased region" description="Acidic residues" evidence="1">
    <location>
        <begin position="280"/>
        <end position="297"/>
    </location>
</feature>
<accession>A0A8H5FI14</accession>
<evidence type="ECO:0000313" key="3">
    <source>
        <dbReference type="Proteomes" id="UP000559256"/>
    </source>
</evidence>